<dbReference type="GO" id="GO:0003964">
    <property type="term" value="F:RNA-directed DNA polymerase activity"/>
    <property type="evidence" value="ECO:0007669"/>
    <property type="project" value="UniProtKB-KW"/>
</dbReference>
<evidence type="ECO:0000313" key="22">
    <source>
        <dbReference type="EMBL" id="KAJ8736818.1"/>
    </source>
</evidence>
<keyword evidence="13" id="KW-0695">RNA-directed DNA polymerase</keyword>
<sequence>MAEELSKLGKDSNYNIWKNNTDIENYDTFLTTCYNCGRKGHIAKFCREDKGFKSMRNNSQITSHYRCYKCLKSGHKNTDCKEKFNCVFCKSNTHYSKFCLEKQQFSVSHFTQLDSDEAETIEFILDSGASSHIINSEVYLHLKEKCNYKITTADGNTHIIDTVGKVLCKSNTSMHNITFNDVLLVPKLKKNLLSISKIADNNYKIVFFRKECKVYERDGSCLLTGELRSDGLYYAELSATRSSTKSVNFITSNKNNNFWHRALAHTSISKTQKIVNGINTKHSDNNDDTCEVCARAKLCRKPFNTERYRASRPLEIVHSDICGPIGTDTYDGYKYFITFLDDYTHFAKIYLIRTKSEAFSKIINFINLSENHFNLKIKTFRCDNGGEYTSNQFKKYCLNKGIAIDYTIPYTPQHNGKAERLNRTIMERTRALLFDMNLPKELWGEAVLTATYITNRCSNTINEITPAEMWFNRIPNLKHLNIFGSLAYYKINTKLNKLDSRCNKGLLVGFAKNGYKIWDPMRLKVFYSRDVIFNNNAKDVFEFLKQCNKNEKVTDLYKLFKEEEEELEEQNKKRNIITADNSCQIERGRFYGESRKKKTGVEATAVEEFSILEEEPNDFIEKVLEERNDVIENEEVDVYEDSITEELLLDNNRREVNLEDSNQEVDNGNEIEDNSRLTVDRNELFVDAEDSIEEISSKRILPKRDRRLPIRLKDYDLETSFLTYSEVLKSDERSLWEKAIKEEKDSLEKNKTWEVVDKTEAGNRRLITSKWIFTVKPEGRYKARLVARGFLQKYNIDYKETYSPVVNTTSVRLLLSIAAQKGLQLKQFDVKTAFLYGELNEDIFMEVPLGYDYGENKICKLKKSLYGLKQAPLMWNKRLTDYLKKLGFQQLKSDPCLFLCKEKEIYLAIYVDDGILIGNCENELNNILKGLQKEFEIKIFDKVERFIGLDIDVGENYLKIYQESYIKQMLNKFGYSDLKEIIFPNILVDTHQEGKVNSSDVHRYRQLIGSLLYLVNKTRPDVSFHVGYCSRHQESPNLNDFANIKNLFRYLKSSISSGIQYLRGNSLVLTAYCDADFAGDPDTRKSTTGFVVLYSGGPIHWCSRKQSVTALSSTEAEYISAAECIKDLLYVQSLIKEITGHLPKTQLFVDNQSAIVLIKNGILNRRSKHIDVKYHFIKEKIDQNLIEIFYCPTNSNIADILTKGLDKTKFLRLRKHIVSDH</sequence>
<keyword evidence="14" id="KW-0808">Transferase</keyword>
<evidence type="ECO:0000256" key="10">
    <source>
        <dbReference type="ARBA" id="ARBA00022840"/>
    </source>
</evidence>
<keyword evidence="23" id="KW-1185">Reference proteome</keyword>
<dbReference type="GO" id="GO:0004190">
    <property type="term" value="F:aspartic-type endopeptidase activity"/>
    <property type="evidence" value="ECO:0007669"/>
    <property type="project" value="UniProtKB-KW"/>
</dbReference>
<dbReference type="SUPFAM" id="SSF56672">
    <property type="entry name" value="DNA/RNA polymerases"/>
    <property type="match status" value="1"/>
</dbReference>
<organism evidence="22 23">
    <name type="scientific">Mythimna separata</name>
    <name type="common">Oriental armyworm</name>
    <name type="synonym">Pseudaletia separata</name>
    <dbReference type="NCBI Taxonomy" id="271217"/>
    <lineage>
        <taxon>Eukaryota</taxon>
        <taxon>Metazoa</taxon>
        <taxon>Ecdysozoa</taxon>
        <taxon>Arthropoda</taxon>
        <taxon>Hexapoda</taxon>
        <taxon>Insecta</taxon>
        <taxon>Pterygota</taxon>
        <taxon>Neoptera</taxon>
        <taxon>Endopterygota</taxon>
        <taxon>Lepidoptera</taxon>
        <taxon>Glossata</taxon>
        <taxon>Ditrysia</taxon>
        <taxon>Noctuoidea</taxon>
        <taxon>Noctuidae</taxon>
        <taxon>Noctuinae</taxon>
        <taxon>Hadenini</taxon>
        <taxon>Mythimna</taxon>
    </lineage>
</organism>
<keyword evidence="19" id="KW-0175">Coiled coil</keyword>
<keyword evidence="5" id="KW-0479">Metal-binding</keyword>
<evidence type="ECO:0000259" key="21">
    <source>
        <dbReference type="PROSITE" id="PS50994"/>
    </source>
</evidence>
<dbReference type="GO" id="GO:0006310">
    <property type="term" value="P:DNA recombination"/>
    <property type="evidence" value="ECO:0007669"/>
    <property type="project" value="UniProtKB-KW"/>
</dbReference>
<keyword evidence="18" id="KW-0863">Zinc-finger</keyword>
<dbReference type="InterPro" id="IPR012337">
    <property type="entry name" value="RNaseH-like_sf"/>
</dbReference>
<name>A0AAD7Z102_MYTSE</name>
<feature type="domain" description="Integrase catalytic" evidence="21">
    <location>
        <begin position="309"/>
        <end position="474"/>
    </location>
</feature>
<dbReference type="Pfam" id="PF07727">
    <property type="entry name" value="RVT_2"/>
    <property type="match status" value="1"/>
</dbReference>
<keyword evidence="14" id="KW-0239">DNA-directed DNA polymerase</keyword>
<gene>
    <name evidence="22" type="ORF">PYW07_000089</name>
</gene>
<dbReference type="InterPro" id="IPR036875">
    <property type="entry name" value="Znf_CCHC_sf"/>
</dbReference>
<evidence type="ECO:0000256" key="13">
    <source>
        <dbReference type="ARBA" id="ARBA00022918"/>
    </source>
</evidence>
<dbReference type="InterPro" id="IPR013103">
    <property type="entry name" value="RVT_2"/>
</dbReference>
<dbReference type="PROSITE" id="PS50994">
    <property type="entry name" value="INTEGRASE"/>
    <property type="match status" value="1"/>
</dbReference>
<evidence type="ECO:0000313" key="23">
    <source>
        <dbReference type="Proteomes" id="UP001231518"/>
    </source>
</evidence>
<dbReference type="InterPro" id="IPR036397">
    <property type="entry name" value="RNaseH_sf"/>
</dbReference>
<keyword evidence="12" id="KW-0229">DNA integration</keyword>
<dbReference type="GO" id="GO:0008270">
    <property type="term" value="F:zinc ion binding"/>
    <property type="evidence" value="ECO:0007669"/>
    <property type="project" value="UniProtKB-KW"/>
</dbReference>
<comment type="function">
    <text evidence="1">The aspartyl protease (PR) mediates the proteolytic cleavages of the Gag and Gag-Pol polyproteins after assembly of the VLP.</text>
</comment>
<evidence type="ECO:0000256" key="15">
    <source>
        <dbReference type="ARBA" id="ARBA00023113"/>
    </source>
</evidence>
<dbReference type="InterPro" id="IPR043502">
    <property type="entry name" value="DNA/RNA_pol_sf"/>
</dbReference>
<dbReference type="InterPro" id="IPR039537">
    <property type="entry name" value="Retrotran_Ty1/copia-like"/>
</dbReference>
<dbReference type="Pfam" id="PF22936">
    <property type="entry name" value="Pol_BBD"/>
    <property type="match status" value="1"/>
</dbReference>
<evidence type="ECO:0000259" key="20">
    <source>
        <dbReference type="PROSITE" id="PS50158"/>
    </source>
</evidence>
<dbReference type="InterPro" id="IPR057670">
    <property type="entry name" value="SH3_retrovirus"/>
</dbReference>
<keyword evidence="6" id="KW-0547">Nucleotide-binding</keyword>
<dbReference type="PROSITE" id="PS50158">
    <property type="entry name" value="ZF_CCHC"/>
    <property type="match status" value="2"/>
</dbReference>
<dbReference type="Pfam" id="PF00665">
    <property type="entry name" value="rve"/>
    <property type="match status" value="1"/>
</dbReference>
<keyword evidence="9" id="KW-0378">Hydrolase</keyword>
<evidence type="ECO:0000256" key="11">
    <source>
        <dbReference type="ARBA" id="ARBA00022842"/>
    </source>
</evidence>
<keyword evidence="18" id="KW-0862">Zinc</keyword>
<dbReference type="AlphaFoldDB" id="A0AAD7Z102"/>
<dbReference type="Pfam" id="PF13976">
    <property type="entry name" value="gag_pre-integrs"/>
    <property type="match status" value="1"/>
</dbReference>
<dbReference type="GO" id="GO:0003887">
    <property type="term" value="F:DNA-directed DNA polymerase activity"/>
    <property type="evidence" value="ECO:0007669"/>
    <property type="project" value="UniProtKB-KW"/>
</dbReference>
<evidence type="ECO:0000256" key="17">
    <source>
        <dbReference type="ARBA" id="ARBA00023268"/>
    </source>
</evidence>
<feature type="coiled-coil region" evidence="19">
    <location>
        <begin position="550"/>
        <end position="580"/>
    </location>
</feature>
<dbReference type="GO" id="GO:0042575">
    <property type="term" value="C:DNA polymerase complex"/>
    <property type="evidence" value="ECO:0007669"/>
    <property type="project" value="UniProtKB-ARBA"/>
</dbReference>
<dbReference type="PANTHER" id="PTHR42648">
    <property type="entry name" value="TRANSPOSASE, PUTATIVE-RELATED"/>
    <property type="match status" value="1"/>
</dbReference>
<reference evidence="22" key="1">
    <citation type="submission" date="2023-03" db="EMBL/GenBank/DDBJ databases">
        <title>Chromosome-level genomes of two armyworms, Mythimna separata and Mythimna loreyi, provide insights into the biosynthesis and reception of sex pheromones.</title>
        <authorList>
            <person name="Zhao H."/>
        </authorList>
    </citation>
    <scope>NUCLEOTIDE SEQUENCE</scope>
    <source>
        <strain evidence="22">BeijingLab</strain>
        <tissue evidence="22">Pupa</tissue>
    </source>
</reference>
<feature type="domain" description="CCHC-type" evidence="20">
    <location>
        <begin position="66"/>
        <end position="82"/>
    </location>
</feature>
<dbReference type="GO" id="GO:0006508">
    <property type="term" value="P:proteolysis"/>
    <property type="evidence" value="ECO:0007669"/>
    <property type="project" value="UniProtKB-KW"/>
</dbReference>
<evidence type="ECO:0000256" key="3">
    <source>
        <dbReference type="ARBA" id="ARBA00022670"/>
    </source>
</evidence>
<keyword evidence="16" id="KW-0233">DNA recombination</keyword>
<evidence type="ECO:0000256" key="5">
    <source>
        <dbReference type="ARBA" id="ARBA00022723"/>
    </source>
</evidence>
<keyword evidence="3" id="KW-0645">Protease</keyword>
<evidence type="ECO:0000256" key="1">
    <source>
        <dbReference type="ARBA" id="ARBA00002180"/>
    </source>
</evidence>
<keyword evidence="10" id="KW-0067">ATP-binding</keyword>
<keyword evidence="15" id="KW-0917">Virion maturation</keyword>
<dbReference type="SUPFAM" id="SSF53098">
    <property type="entry name" value="Ribonuclease H-like"/>
    <property type="match status" value="1"/>
</dbReference>
<dbReference type="InterPro" id="IPR001878">
    <property type="entry name" value="Znf_CCHC"/>
</dbReference>
<dbReference type="GO" id="GO:0004519">
    <property type="term" value="F:endonuclease activity"/>
    <property type="evidence" value="ECO:0007669"/>
    <property type="project" value="UniProtKB-KW"/>
</dbReference>
<keyword evidence="7" id="KW-0064">Aspartyl protease</keyword>
<dbReference type="EMBL" id="JARGEI010000001">
    <property type="protein sequence ID" value="KAJ8736818.1"/>
    <property type="molecule type" value="Genomic_DNA"/>
</dbReference>
<keyword evidence="17" id="KW-0511">Multifunctional enzyme</keyword>
<dbReference type="GO" id="GO:0005524">
    <property type="term" value="F:ATP binding"/>
    <property type="evidence" value="ECO:0007669"/>
    <property type="project" value="UniProtKB-KW"/>
</dbReference>
<evidence type="ECO:0000256" key="8">
    <source>
        <dbReference type="ARBA" id="ARBA00022759"/>
    </source>
</evidence>
<dbReference type="InterPro" id="IPR054722">
    <property type="entry name" value="PolX-like_BBD"/>
</dbReference>
<evidence type="ECO:0000256" key="19">
    <source>
        <dbReference type="SAM" id="Coils"/>
    </source>
</evidence>
<dbReference type="GO" id="GO:0003676">
    <property type="term" value="F:nucleic acid binding"/>
    <property type="evidence" value="ECO:0007669"/>
    <property type="project" value="InterPro"/>
</dbReference>
<dbReference type="Pfam" id="PF00098">
    <property type="entry name" value="zf-CCHC"/>
    <property type="match status" value="1"/>
</dbReference>
<evidence type="ECO:0000256" key="9">
    <source>
        <dbReference type="ARBA" id="ARBA00022801"/>
    </source>
</evidence>
<accession>A0AAD7Z102</accession>
<dbReference type="PANTHER" id="PTHR42648:SF11">
    <property type="entry name" value="TRANSPOSON TY4-P GAG-POL POLYPROTEIN"/>
    <property type="match status" value="1"/>
</dbReference>
<evidence type="ECO:0000256" key="4">
    <source>
        <dbReference type="ARBA" id="ARBA00022722"/>
    </source>
</evidence>
<keyword evidence="14" id="KW-0548">Nucleotidyltransferase</keyword>
<evidence type="ECO:0000256" key="18">
    <source>
        <dbReference type="PROSITE-ProRule" id="PRU00047"/>
    </source>
</evidence>
<keyword evidence="4" id="KW-0540">Nuclease</keyword>
<keyword evidence="2" id="KW-1188">Viral release from host cell</keyword>
<dbReference type="InterPro" id="IPR001584">
    <property type="entry name" value="Integrase_cat-core"/>
</dbReference>
<evidence type="ECO:0000256" key="16">
    <source>
        <dbReference type="ARBA" id="ARBA00023172"/>
    </source>
</evidence>
<keyword evidence="11" id="KW-0460">Magnesium</keyword>
<dbReference type="CDD" id="cd09272">
    <property type="entry name" value="RNase_HI_RT_Ty1"/>
    <property type="match status" value="1"/>
</dbReference>
<dbReference type="Proteomes" id="UP001231518">
    <property type="component" value="Chromosome 1"/>
</dbReference>
<dbReference type="GO" id="GO:0015074">
    <property type="term" value="P:DNA integration"/>
    <property type="evidence" value="ECO:0007669"/>
    <property type="project" value="UniProtKB-KW"/>
</dbReference>
<dbReference type="InterPro" id="IPR025724">
    <property type="entry name" value="GAG-pre-integrase_dom"/>
</dbReference>
<keyword evidence="8" id="KW-0255">Endonuclease</keyword>
<comment type="caution">
    <text evidence="22">The sequence shown here is derived from an EMBL/GenBank/DDBJ whole genome shotgun (WGS) entry which is preliminary data.</text>
</comment>
<dbReference type="SMART" id="SM00343">
    <property type="entry name" value="ZnF_C2HC"/>
    <property type="match status" value="3"/>
</dbReference>
<evidence type="ECO:0000256" key="12">
    <source>
        <dbReference type="ARBA" id="ARBA00022908"/>
    </source>
</evidence>
<feature type="domain" description="CCHC-type" evidence="20">
    <location>
        <begin position="33"/>
        <end position="48"/>
    </location>
</feature>
<proteinExistence type="predicted"/>
<evidence type="ECO:0008006" key="24">
    <source>
        <dbReference type="Google" id="ProtNLM"/>
    </source>
</evidence>
<dbReference type="Gene3D" id="4.10.60.10">
    <property type="entry name" value="Zinc finger, CCHC-type"/>
    <property type="match status" value="1"/>
</dbReference>
<dbReference type="SUPFAM" id="SSF57756">
    <property type="entry name" value="Retrovirus zinc finger-like domains"/>
    <property type="match status" value="1"/>
</dbReference>
<evidence type="ECO:0000256" key="14">
    <source>
        <dbReference type="ARBA" id="ARBA00022932"/>
    </source>
</evidence>
<evidence type="ECO:0000256" key="7">
    <source>
        <dbReference type="ARBA" id="ARBA00022750"/>
    </source>
</evidence>
<dbReference type="Gene3D" id="3.30.420.10">
    <property type="entry name" value="Ribonuclease H-like superfamily/Ribonuclease H"/>
    <property type="match status" value="1"/>
</dbReference>
<dbReference type="Pfam" id="PF25597">
    <property type="entry name" value="SH3_retrovirus"/>
    <property type="match status" value="1"/>
</dbReference>
<protein>
    <recommendedName>
        <fullName evidence="24">Retrovirus-related Pol polyprotein from transposon TNT 1-94</fullName>
    </recommendedName>
</protein>
<evidence type="ECO:0000256" key="2">
    <source>
        <dbReference type="ARBA" id="ARBA00022612"/>
    </source>
</evidence>
<evidence type="ECO:0000256" key="6">
    <source>
        <dbReference type="ARBA" id="ARBA00022741"/>
    </source>
</evidence>